<sequence>MRPSKADLAPASAAAGRANAWTPGPDGKVVGFVDYPGGLPALFGRGIEGFEARNVRIERPSPLPVGWNASEMLL</sequence>
<gene>
    <name evidence="2" type="ORF">KL86PLE_100775</name>
</gene>
<evidence type="ECO:0000256" key="1">
    <source>
        <dbReference type="SAM" id="MobiDB-lite"/>
    </source>
</evidence>
<feature type="region of interest" description="Disordered" evidence="1">
    <location>
        <begin position="1"/>
        <end position="20"/>
    </location>
</feature>
<organism evidence="2">
    <name type="scientific">uncultured Pleomorphomonas sp</name>
    <dbReference type="NCBI Taxonomy" id="442121"/>
    <lineage>
        <taxon>Bacteria</taxon>
        <taxon>Pseudomonadati</taxon>
        <taxon>Pseudomonadota</taxon>
        <taxon>Alphaproteobacteria</taxon>
        <taxon>Hyphomicrobiales</taxon>
        <taxon>Pleomorphomonadaceae</taxon>
        <taxon>Pleomorphomonas</taxon>
        <taxon>environmental samples</taxon>
    </lineage>
</organism>
<name>A0A212L6J9_9HYPH</name>
<dbReference type="AlphaFoldDB" id="A0A212L6J9"/>
<proteinExistence type="predicted"/>
<reference evidence="2" key="1">
    <citation type="submission" date="2016-08" db="EMBL/GenBank/DDBJ databases">
        <authorList>
            <person name="Seilhamer J.J."/>
        </authorList>
    </citation>
    <scope>NUCLEOTIDE SEQUENCE</scope>
    <source>
        <strain evidence="2">86</strain>
    </source>
</reference>
<accession>A0A212L6J9</accession>
<dbReference type="EMBL" id="FMJD01000002">
    <property type="protein sequence ID" value="SCM72959.1"/>
    <property type="molecule type" value="Genomic_DNA"/>
</dbReference>
<protein>
    <submittedName>
        <fullName evidence="2">Uncharacterized protein</fullName>
    </submittedName>
</protein>
<dbReference type="RefSeq" id="WP_288199395.1">
    <property type="nucleotide sequence ID" value="NZ_LT608334.1"/>
</dbReference>
<evidence type="ECO:0000313" key="2">
    <source>
        <dbReference type="EMBL" id="SCM72959.1"/>
    </source>
</evidence>